<keyword evidence="7 10" id="KW-0028">Amino-acid biosynthesis</keyword>
<dbReference type="CDD" id="cd01577">
    <property type="entry name" value="IPMI_Swivel"/>
    <property type="match status" value="1"/>
</dbReference>
<proteinExistence type="inferred from homology"/>
<dbReference type="Proteomes" id="UP001595833">
    <property type="component" value="Unassembled WGS sequence"/>
</dbReference>
<comment type="caution">
    <text evidence="12">The sequence shown here is derived from an EMBL/GenBank/DDBJ whole genome shotgun (WGS) entry which is preliminary data.</text>
</comment>
<evidence type="ECO:0000256" key="4">
    <source>
        <dbReference type="ARBA" id="ARBA00009845"/>
    </source>
</evidence>
<dbReference type="SUPFAM" id="SSF52016">
    <property type="entry name" value="LeuD/IlvD-like"/>
    <property type="match status" value="1"/>
</dbReference>
<evidence type="ECO:0000256" key="7">
    <source>
        <dbReference type="ARBA" id="ARBA00022605"/>
    </source>
</evidence>
<dbReference type="InterPro" id="IPR000573">
    <property type="entry name" value="AconitaseA/IPMdHydase_ssu_swvl"/>
</dbReference>
<gene>
    <name evidence="10 12" type="primary">leuD</name>
    <name evidence="12" type="ORF">ACFPFM_18270</name>
</gene>
<dbReference type="PANTHER" id="PTHR43345">
    <property type="entry name" value="3-ISOPROPYLMALATE DEHYDRATASE SMALL SUBUNIT 2-RELATED-RELATED"/>
    <property type="match status" value="1"/>
</dbReference>
<dbReference type="PANTHER" id="PTHR43345:SF5">
    <property type="entry name" value="3-ISOPROPYLMALATE DEHYDRATASE SMALL SUBUNIT"/>
    <property type="match status" value="1"/>
</dbReference>
<evidence type="ECO:0000256" key="3">
    <source>
        <dbReference type="ARBA" id="ARBA00004729"/>
    </source>
</evidence>
<dbReference type="InterPro" id="IPR004431">
    <property type="entry name" value="3-IsopropMal_deHydase_ssu"/>
</dbReference>
<dbReference type="Gene3D" id="3.20.19.10">
    <property type="entry name" value="Aconitase, domain 4"/>
    <property type="match status" value="1"/>
</dbReference>
<evidence type="ECO:0000256" key="1">
    <source>
        <dbReference type="ARBA" id="ARBA00000491"/>
    </source>
</evidence>
<evidence type="ECO:0000313" key="13">
    <source>
        <dbReference type="Proteomes" id="UP001595833"/>
    </source>
</evidence>
<comment type="similarity">
    <text evidence="4 10">Belongs to the LeuD family. LeuD type 1 subfamily.</text>
</comment>
<keyword evidence="8 10" id="KW-0456">Lyase</keyword>
<dbReference type="GO" id="GO:0003861">
    <property type="term" value="F:3-isopropylmalate dehydratase activity"/>
    <property type="evidence" value="ECO:0007669"/>
    <property type="project" value="UniProtKB-EC"/>
</dbReference>
<comment type="catalytic activity">
    <reaction evidence="1 10">
        <text>(2R,3S)-3-isopropylmalate = (2S)-2-isopropylmalate</text>
        <dbReference type="Rhea" id="RHEA:32287"/>
        <dbReference type="ChEBI" id="CHEBI:1178"/>
        <dbReference type="ChEBI" id="CHEBI:35121"/>
        <dbReference type="EC" id="4.2.1.33"/>
    </reaction>
</comment>
<dbReference type="EC" id="4.2.1.33" evidence="10"/>
<evidence type="ECO:0000256" key="6">
    <source>
        <dbReference type="ARBA" id="ARBA00022430"/>
    </source>
</evidence>
<dbReference type="InterPro" id="IPR050075">
    <property type="entry name" value="LeuD"/>
</dbReference>
<dbReference type="Pfam" id="PF00694">
    <property type="entry name" value="Aconitase_C"/>
    <property type="match status" value="1"/>
</dbReference>
<name>A0ABV9XZF3_9PSEU</name>
<dbReference type="HAMAP" id="MF_01031">
    <property type="entry name" value="LeuD_type1"/>
    <property type="match status" value="1"/>
</dbReference>
<evidence type="ECO:0000256" key="8">
    <source>
        <dbReference type="ARBA" id="ARBA00023239"/>
    </source>
</evidence>
<dbReference type="InterPro" id="IPR033940">
    <property type="entry name" value="IPMI_Swivel"/>
</dbReference>
<comment type="function">
    <text evidence="2 10">Catalyzes the isomerization between 2-isopropylmalate and 3-isopropylmalate, via the formation of 2-isopropylmaleate.</text>
</comment>
<sequence>MLPLTEHTGTAVPLARSDVDTDQIIPSDYCRRLTKTGFAPGLFAQWRQDEDFVLNQSRYAGATVLVAERNFGTGSSREPAVWALRDWGFAVVVAEGFGDIFERNALKNGLLTVRLPTAAVTEVRSAVEADPALLVTVDLVGLEVRLGERRWSFDVDGHARWLLLNGLDEIDLTLSHEDAIAAYERGRPHWLAPGTAGVR</sequence>
<dbReference type="NCBIfam" id="NF002458">
    <property type="entry name" value="PRK01641.1"/>
    <property type="match status" value="1"/>
</dbReference>
<dbReference type="RefSeq" id="WP_344040085.1">
    <property type="nucleotide sequence ID" value="NZ_BAAAKE010000020.1"/>
</dbReference>
<protein>
    <recommendedName>
        <fullName evidence="10">3-isopropylmalate dehydratase small subunit</fullName>
        <ecNumber evidence="10">4.2.1.33</ecNumber>
    </recommendedName>
    <alternativeName>
        <fullName evidence="10">Alpha-IPM isomerase</fullName>
        <shortName evidence="10">IPMI</shortName>
    </alternativeName>
    <alternativeName>
        <fullName evidence="10">Isopropylmalate isomerase</fullName>
    </alternativeName>
</protein>
<keyword evidence="9 10" id="KW-0100">Branched-chain amino acid biosynthesis</keyword>
<evidence type="ECO:0000256" key="2">
    <source>
        <dbReference type="ARBA" id="ARBA00002695"/>
    </source>
</evidence>
<keyword evidence="6 10" id="KW-0432">Leucine biosynthesis</keyword>
<feature type="domain" description="Aconitase A/isopropylmalate dehydratase small subunit swivel" evidence="11">
    <location>
        <begin position="3"/>
        <end position="116"/>
    </location>
</feature>
<evidence type="ECO:0000256" key="9">
    <source>
        <dbReference type="ARBA" id="ARBA00023304"/>
    </source>
</evidence>
<comment type="pathway">
    <text evidence="3 10">Amino-acid biosynthesis; L-leucine biosynthesis; L-leucine from 3-methyl-2-oxobutanoate: step 2/4.</text>
</comment>
<reference evidence="13" key="1">
    <citation type="journal article" date="2019" name="Int. J. Syst. Evol. Microbiol.">
        <title>The Global Catalogue of Microorganisms (GCM) 10K type strain sequencing project: providing services to taxonomists for standard genome sequencing and annotation.</title>
        <authorList>
            <consortium name="The Broad Institute Genomics Platform"/>
            <consortium name="The Broad Institute Genome Sequencing Center for Infectious Disease"/>
            <person name="Wu L."/>
            <person name="Ma J."/>
        </authorList>
    </citation>
    <scope>NUCLEOTIDE SEQUENCE [LARGE SCALE GENOMIC DNA]</scope>
    <source>
        <strain evidence="13">KCTC 12848</strain>
    </source>
</reference>
<comment type="subunit">
    <text evidence="5 10">Heterodimer of LeuC and LeuD.</text>
</comment>
<dbReference type="EMBL" id="JBHSJB010000016">
    <property type="protein sequence ID" value="MFC5055695.1"/>
    <property type="molecule type" value="Genomic_DNA"/>
</dbReference>
<evidence type="ECO:0000256" key="5">
    <source>
        <dbReference type="ARBA" id="ARBA00011271"/>
    </source>
</evidence>
<organism evidence="12 13">
    <name type="scientific">Saccharothrix xinjiangensis</name>
    <dbReference type="NCBI Taxonomy" id="204798"/>
    <lineage>
        <taxon>Bacteria</taxon>
        <taxon>Bacillati</taxon>
        <taxon>Actinomycetota</taxon>
        <taxon>Actinomycetes</taxon>
        <taxon>Pseudonocardiales</taxon>
        <taxon>Pseudonocardiaceae</taxon>
        <taxon>Saccharothrix</taxon>
    </lineage>
</organism>
<dbReference type="NCBIfam" id="TIGR00171">
    <property type="entry name" value="leuD"/>
    <property type="match status" value="1"/>
</dbReference>
<accession>A0ABV9XZF3</accession>
<keyword evidence="13" id="KW-1185">Reference proteome</keyword>
<evidence type="ECO:0000313" key="12">
    <source>
        <dbReference type="EMBL" id="MFC5055695.1"/>
    </source>
</evidence>
<dbReference type="InterPro" id="IPR015928">
    <property type="entry name" value="Aconitase/3IPM_dehydase_swvl"/>
</dbReference>
<evidence type="ECO:0000256" key="10">
    <source>
        <dbReference type="HAMAP-Rule" id="MF_01031"/>
    </source>
</evidence>
<evidence type="ECO:0000259" key="11">
    <source>
        <dbReference type="Pfam" id="PF00694"/>
    </source>
</evidence>